<proteinExistence type="predicted"/>
<gene>
    <name evidence="1" type="ORF">MNV_1170010</name>
</gene>
<sequence>MIKIILITILVIIPAIAVAEGKEHTGRFCAACHAVVSCSNDCHASDDSEPSYIGRHVNPSICSRCHGEQVKNPDIHAIHGKKICSTCHSSEGWNSTIAKIPPSESSDSMVIPKSKQCSYCHGFNNDRRLHGIHRPFLVEEKCPKCHGDVSPTREEILRVTGKEPRASNTSLGSIGINPEVKEIVMTPINILTDFFNRIANTWMEILNF</sequence>
<dbReference type="OrthoDB" id="375424at2157"/>
<evidence type="ECO:0000313" key="2">
    <source>
        <dbReference type="Proteomes" id="UP000218615"/>
    </source>
</evidence>
<protein>
    <submittedName>
        <fullName evidence="1">Uncharacterized protein</fullName>
    </submittedName>
</protein>
<name>A0A284VJL4_9EURY</name>
<dbReference type="EMBL" id="FZMP01000021">
    <property type="protein sequence ID" value="SNQ59379.1"/>
    <property type="molecule type" value="Genomic_DNA"/>
</dbReference>
<evidence type="ECO:0000313" key="1">
    <source>
        <dbReference type="EMBL" id="SNQ59379.1"/>
    </source>
</evidence>
<keyword evidence="2" id="KW-1185">Reference proteome</keyword>
<dbReference type="SUPFAM" id="SSF48695">
    <property type="entry name" value="Multiheme cytochromes"/>
    <property type="match status" value="1"/>
</dbReference>
<dbReference type="AlphaFoldDB" id="A0A284VJL4"/>
<dbReference type="Proteomes" id="UP000218615">
    <property type="component" value="Unassembled WGS sequence"/>
</dbReference>
<dbReference type="InterPro" id="IPR036280">
    <property type="entry name" value="Multihaem_cyt_sf"/>
</dbReference>
<reference evidence="2" key="1">
    <citation type="submission" date="2017-06" db="EMBL/GenBank/DDBJ databases">
        <authorList>
            <person name="Cremers G."/>
        </authorList>
    </citation>
    <scope>NUCLEOTIDE SEQUENCE [LARGE SCALE GENOMIC DNA]</scope>
</reference>
<organism evidence="1 2">
    <name type="scientific">Candidatus Methanoperedens nitratireducens</name>
    <dbReference type="NCBI Taxonomy" id="1392998"/>
    <lineage>
        <taxon>Archaea</taxon>
        <taxon>Methanobacteriati</taxon>
        <taxon>Methanobacteriota</taxon>
        <taxon>Stenosarchaea group</taxon>
        <taxon>Methanomicrobia</taxon>
        <taxon>Methanosarcinales</taxon>
        <taxon>ANME-2 cluster</taxon>
        <taxon>Candidatus Methanoperedentaceae</taxon>
        <taxon>Candidatus Methanoperedens</taxon>
    </lineage>
</organism>
<accession>A0A284VJL4</accession>
<dbReference type="RefSeq" id="WP_096203766.1">
    <property type="nucleotide sequence ID" value="NZ_FZMP01000021.1"/>
</dbReference>